<evidence type="ECO:0000256" key="2">
    <source>
        <dbReference type="ARBA" id="ARBA00022630"/>
    </source>
</evidence>
<dbReference type="PIRSF" id="PIRSF000138">
    <property type="entry name" value="Al-hdrx_acd_dh"/>
    <property type="match status" value="1"/>
</dbReference>
<proteinExistence type="inferred from homology"/>
<dbReference type="InterPro" id="IPR013785">
    <property type="entry name" value="Aldolase_TIM"/>
</dbReference>
<evidence type="ECO:0000256" key="6">
    <source>
        <dbReference type="ARBA" id="ARBA00029513"/>
    </source>
</evidence>
<comment type="caution">
    <text evidence="9">The sequence shown here is derived from an EMBL/GenBank/DDBJ whole genome shotgun (WGS) entry which is preliminary data.</text>
</comment>
<accession>A0ABT2SIN8</accession>
<dbReference type="InterPro" id="IPR037396">
    <property type="entry name" value="FMN_HAD"/>
</dbReference>
<keyword evidence="10" id="KW-1185">Reference proteome</keyword>
<dbReference type="PROSITE" id="PS51349">
    <property type="entry name" value="FMN_HYDROXY_ACID_DH_2"/>
    <property type="match status" value="1"/>
</dbReference>
<evidence type="ECO:0000313" key="9">
    <source>
        <dbReference type="EMBL" id="MCU6724343.1"/>
    </source>
</evidence>
<dbReference type="SUPFAM" id="SSF51395">
    <property type="entry name" value="FMN-linked oxidoreductases"/>
    <property type="match status" value="1"/>
</dbReference>
<comment type="catalytic activity">
    <reaction evidence="7">
        <text>(S)-lactate + O2 = pyruvate + H2O2</text>
        <dbReference type="Rhea" id="RHEA:55868"/>
        <dbReference type="ChEBI" id="CHEBI:15361"/>
        <dbReference type="ChEBI" id="CHEBI:15379"/>
        <dbReference type="ChEBI" id="CHEBI:16240"/>
        <dbReference type="ChEBI" id="CHEBI:16651"/>
    </reaction>
    <physiologicalReaction direction="left-to-right" evidence="7">
        <dbReference type="Rhea" id="RHEA:55869"/>
    </physiologicalReaction>
</comment>
<keyword evidence="2" id="KW-0285">Flavoprotein</keyword>
<name>A0ABT2SIN8_9FIRM</name>
<comment type="similarity">
    <text evidence="5">Belongs to the FMN-dependent alpha-hydroxy acid dehydrogenase family.</text>
</comment>
<keyword evidence="3" id="KW-0288">FMN</keyword>
<protein>
    <recommendedName>
        <fullName evidence="6">L-lactate oxidase</fullName>
    </recommendedName>
</protein>
<dbReference type="CDD" id="cd02809">
    <property type="entry name" value="alpha_hydroxyacid_oxid_FMN"/>
    <property type="match status" value="1"/>
</dbReference>
<dbReference type="Proteomes" id="UP001652338">
    <property type="component" value="Unassembled WGS sequence"/>
</dbReference>
<evidence type="ECO:0000256" key="1">
    <source>
        <dbReference type="ARBA" id="ARBA00001917"/>
    </source>
</evidence>
<evidence type="ECO:0000256" key="4">
    <source>
        <dbReference type="ARBA" id="ARBA00023002"/>
    </source>
</evidence>
<evidence type="ECO:0000256" key="7">
    <source>
        <dbReference type="ARBA" id="ARBA00048754"/>
    </source>
</evidence>
<feature type="domain" description="FMN hydroxy acid dehydrogenase" evidence="8">
    <location>
        <begin position="37"/>
        <end position="340"/>
    </location>
</feature>
<dbReference type="InterPro" id="IPR000262">
    <property type="entry name" value="FMN-dep_DH"/>
</dbReference>
<gene>
    <name evidence="9" type="ORF">OCV47_03040</name>
</gene>
<dbReference type="Gene3D" id="3.20.20.70">
    <property type="entry name" value="Aldolase class I"/>
    <property type="match status" value="1"/>
</dbReference>
<organism evidence="9 10">
    <name type="scientific">Muricoprocola aceti</name>
    <dbReference type="NCBI Taxonomy" id="2981772"/>
    <lineage>
        <taxon>Bacteria</taxon>
        <taxon>Bacillati</taxon>
        <taxon>Bacillota</taxon>
        <taxon>Clostridia</taxon>
        <taxon>Lachnospirales</taxon>
        <taxon>Lachnospiraceae</taxon>
        <taxon>Muricoprocola</taxon>
    </lineage>
</organism>
<dbReference type="PANTHER" id="PTHR10578:SF107">
    <property type="entry name" value="2-HYDROXYACID OXIDASE 1"/>
    <property type="match status" value="1"/>
</dbReference>
<evidence type="ECO:0000256" key="5">
    <source>
        <dbReference type="ARBA" id="ARBA00024042"/>
    </source>
</evidence>
<dbReference type="EMBL" id="JAOQKE010000002">
    <property type="protein sequence ID" value="MCU6724343.1"/>
    <property type="molecule type" value="Genomic_DNA"/>
</dbReference>
<evidence type="ECO:0000256" key="3">
    <source>
        <dbReference type="ARBA" id="ARBA00022643"/>
    </source>
</evidence>
<dbReference type="Pfam" id="PF01070">
    <property type="entry name" value="FMN_dh"/>
    <property type="match status" value="2"/>
</dbReference>
<dbReference type="RefSeq" id="WP_262653641.1">
    <property type="nucleotide sequence ID" value="NZ_JAOQKE010000002.1"/>
</dbReference>
<dbReference type="InterPro" id="IPR012133">
    <property type="entry name" value="Alpha-hydoxy_acid_DH_FMN"/>
</dbReference>
<comment type="cofactor">
    <cofactor evidence="1">
        <name>FMN</name>
        <dbReference type="ChEBI" id="CHEBI:58210"/>
    </cofactor>
</comment>
<reference evidence="9 10" key="1">
    <citation type="journal article" date="2021" name="ISME Commun">
        <title>Automated analysis of genomic sequences facilitates high-throughput and comprehensive description of bacteria.</title>
        <authorList>
            <person name="Hitch T.C.A."/>
        </authorList>
    </citation>
    <scope>NUCLEOTIDE SEQUENCE [LARGE SCALE GENOMIC DNA]</scope>
    <source>
        <strain evidence="9 10">Sanger_29</strain>
    </source>
</reference>
<sequence>MTYQEVVQNARGRIGKYCKACNVCNGRACTNLVPGPGAKGSGDGAIRNFDAWKNIRVNMDTICDNAPIDTSVCLFGKKFDMPVFAGPVGAVNLHYGDCYNDMQYNKILVNACAENGIAAFTGDGMDSNVMVAATQAIKEAGGAGVPTVKPWSKEMVADKMALVKDSHAFAVAMDIDAAGLPFLKNFQPPAGSKNVEEMKAIISEHDVPFIVKGIITVKGALKAKEAGAAAIVVSNHGGRVLDQCPATAEVLPEIVEALKGSGIKILVDGGIRDGVTVFKALAMGADAVIIARPFVTAVYGGEEEGVKCYIEKIKAELSDTMAMCGAHSIAEITSDMVRKF</sequence>
<keyword evidence="4" id="KW-0560">Oxidoreductase</keyword>
<evidence type="ECO:0000259" key="8">
    <source>
        <dbReference type="PROSITE" id="PS51349"/>
    </source>
</evidence>
<dbReference type="PANTHER" id="PTHR10578">
    <property type="entry name" value="S -2-HYDROXY-ACID OXIDASE-RELATED"/>
    <property type="match status" value="1"/>
</dbReference>
<evidence type="ECO:0000313" key="10">
    <source>
        <dbReference type="Proteomes" id="UP001652338"/>
    </source>
</evidence>